<dbReference type="CDD" id="cd07344">
    <property type="entry name" value="M48_yhfN_like"/>
    <property type="match status" value="1"/>
</dbReference>
<dbReference type="Gene3D" id="3.30.2010.10">
    <property type="entry name" value="Metalloproteases ('zincins'), catalytic domain"/>
    <property type="match status" value="1"/>
</dbReference>
<evidence type="ECO:0000313" key="3">
    <source>
        <dbReference type="Proteomes" id="UP000244905"/>
    </source>
</evidence>
<dbReference type="RefSeq" id="WP_107032277.1">
    <property type="nucleotide sequence ID" value="NZ_CAPEJN010000008.1"/>
</dbReference>
<evidence type="ECO:0000313" key="2">
    <source>
        <dbReference type="EMBL" id="PWB02244.1"/>
    </source>
</evidence>
<dbReference type="PANTHER" id="PTHR30399:SF1">
    <property type="entry name" value="UTP PYROPHOSPHATASE"/>
    <property type="match status" value="1"/>
</dbReference>
<protein>
    <submittedName>
        <fullName evidence="2">DUF45 domain-containing protein</fullName>
    </submittedName>
</protein>
<organism evidence="2 3">
    <name type="scientific">Duncaniella muris</name>
    <dbReference type="NCBI Taxonomy" id="2094150"/>
    <lineage>
        <taxon>Bacteria</taxon>
        <taxon>Pseudomonadati</taxon>
        <taxon>Bacteroidota</taxon>
        <taxon>Bacteroidia</taxon>
        <taxon>Bacteroidales</taxon>
        <taxon>Muribaculaceae</taxon>
        <taxon>Duncaniella</taxon>
    </lineage>
</organism>
<proteinExistence type="predicted"/>
<dbReference type="AlphaFoldDB" id="A0A2V1IMY4"/>
<accession>A0A2V1IMY4</accession>
<evidence type="ECO:0000259" key="1">
    <source>
        <dbReference type="Pfam" id="PF01863"/>
    </source>
</evidence>
<feature type="domain" description="YgjP-like metallopeptidase" evidence="1">
    <location>
        <begin position="35"/>
        <end position="226"/>
    </location>
</feature>
<dbReference type="InterPro" id="IPR053136">
    <property type="entry name" value="UTP_pyrophosphatase-like"/>
</dbReference>
<keyword evidence="3" id="KW-1185">Reference proteome</keyword>
<reference evidence="3" key="1">
    <citation type="submission" date="2018-02" db="EMBL/GenBank/DDBJ databases">
        <authorList>
            <person name="Clavel T."/>
            <person name="Strowig T."/>
        </authorList>
    </citation>
    <scope>NUCLEOTIDE SEQUENCE [LARGE SCALE GENOMIC DNA]</scope>
    <source>
        <strain evidence="3">DSM 103720</strain>
    </source>
</reference>
<name>A0A2V1IMY4_9BACT</name>
<dbReference type="EMBL" id="PUEC01000014">
    <property type="protein sequence ID" value="PWB02244.1"/>
    <property type="molecule type" value="Genomic_DNA"/>
</dbReference>
<comment type="caution">
    <text evidence="2">The sequence shown here is derived from an EMBL/GenBank/DDBJ whole genome shotgun (WGS) entry which is preliminary data.</text>
</comment>
<sequence>MPDLATFRISHPTLGEIKVIRRTGSGKLSARWINGRLRVNIPAYATENEIVRAIEQHKADFEAIRPKPRYAVGQTIDCHNFTATIARGNPGQTTPAINLAAGASASDLRFIITLPDGRNPEEPELQQAISRCLHTAARHLAPHILLPEARRLAERFGLRVDKWEIAHGKSTLGTCFPTQRRIRLSYLCVFLDPELRNYIICHELAHLTEPGHTPAFHRLCDSYCNGRETVLLRRLRSFSWPVDR</sequence>
<dbReference type="Pfam" id="PF01863">
    <property type="entry name" value="YgjP-like"/>
    <property type="match status" value="1"/>
</dbReference>
<dbReference type="PANTHER" id="PTHR30399">
    <property type="entry name" value="UNCHARACTERIZED PROTEIN YGJP"/>
    <property type="match status" value="1"/>
</dbReference>
<dbReference type="InterPro" id="IPR002725">
    <property type="entry name" value="YgjP-like_metallopeptidase"/>
</dbReference>
<gene>
    <name evidence="2" type="ORF">C5O23_07245</name>
</gene>
<dbReference type="Proteomes" id="UP000244905">
    <property type="component" value="Unassembled WGS sequence"/>
</dbReference>